<reference evidence="2" key="1">
    <citation type="journal article" date="2020" name="mSystems">
        <title>Genome- and Community-Level Interaction Insights into Carbon Utilization and Element Cycling Functions of Hydrothermarchaeota in Hydrothermal Sediment.</title>
        <authorList>
            <person name="Zhou Z."/>
            <person name="Liu Y."/>
            <person name="Xu W."/>
            <person name="Pan J."/>
            <person name="Luo Z.H."/>
            <person name="Li M."/>
        </authorList>
    </citation>
    <scope>NUCLEOTIDE SEQUENCE [LARGE SCALE GENOMIC DNA]</scope>
    <source>
        <strain evidence="2">SpSt-418</strain>
    </source>
</reference>
<keyword evidence="1" id="KW-0472">Membrane</keyword>
<dbReference type="InterPro" id="IPR004676">
    <property type="entry name" value="Cd-R_transporter"/>
</dbReference>
<comment type="caution">
    <text evidence="2">The sequence shown here is derived from an EMBL/GenBank/DDBJ whole genome shotgun (WGS) entry which is preliminary data.</text>
</comment>
<evidence type="ECO:0000313" key="2">
    <source>
        <dbReference type="EMBL" id="HFM96424.1"/>
    </source>
</evidence>
<keyword evidence="1" id="KW-0812">Transmembrane</keyword>
<name>A0A7C3KAU9_9CYAN</name>
<feature type="transmembrane region" description="Helical" evidence="1">
    <location>
        <begin position="179"/>
        <end position="197"/>
    </location>
</feature>
<keyword evidence="1" id="KW-1133">Transmembrane helix</keyword>
<feature type="transmembrane region" description="Helical" evidence="1">
    <location>
        <begin position="40"/>
        <end position="57"/>
    </location>
</feature>
<dbReference type="Pfam" id="PF03596">
    <property type="entry name" value="Cad"/>
    <property type="match status" value="1"/>
</dbReference>
<dbReference type="EMBL" id="DSRU01000022">
    <property type="protein sequence ID" value="HFM96424.1"/>
    <property type="molecule type" value="Genomic_DNA"/>
</dbReference>
<evidence type="ECO:0000256" key="1">
    <source>
        <dbReference type="SAM" id="Phobius"/>
    </source>
</evidence>
<gene>
    <name evidence="2" type="ORF">ENR64_01410</name>
</gene>
<organism evidence="2">
    <name type="scientific">Oscillatoriales cyanobacterium SpSt-418</name>
    <dbReference type="NCBI Taxonomy" id="2282169"/>
    <lineage>
        <taxon>Bacteria</taxon>
        <taxon>Bacillati</taxon>
        <taxon>Cyanobacteriota</taxon>
        <taxon>Cyanophyceae</taxon>
        <taxon>Oscillatoriophycideae</taxon>
        <taxon>Oscillatoriales</taxon>
    </lineage>
</organism>
<sequence>MAIAISAFAATNIDDILVLTVLFAQVSSQFRPHHILTGQYLGFTAIILASLPGFLGGQVIPARWVALLGLLPIALGIRALFKNNEDDEIQTVSETGTASRSPLLRWVTRWIAPQTLQVAAITVANGGDNIGIYLPLFANLNSAKFLVTLVVFFSLVSVWYGIAAWLAAHPKIAPILTRFGDRLVPLVLISLGIFILVEGWH</sequence>
<protein>
    <submittedName>
        <fullName evidence="2">Transporter</fullName>
    </submittedName>
</protein>
<accession>A0A7C3KAU9</accession>
<feature type="transmembrane region" description="Helical" evidence="1">
    <location>
        <begin position="145"/>
        <end position="167"/>
    </location>
</feature>
<dbReference type="AlphaFoldDB" id="A0A7C3KAU9"/>
<feature type="transmembrane region" description="Helical" evidence="1">
    <location>
        <begin position="64"/>
        <end position="81"/>
    </location>
</feature>
<proteinExistence type="predicted"/>